<dbReference type="Pfam" id="PF24883">
    <property type="entry name" value="NPHP3_N"/>
    <property type="match status" value="1"/>
</dbReference>
<feature type="domain" description="Nephrocystin 3-like N-terminal" evidence="5">
    <location>
        <begin position="58"/>
        <end position="228"/>
    </location>
</feature>
<feature type="repeat" description="WD" evidence="3">
    <location>
        <begin position="1092"/>
        <end position="1126"/>
    </location>
</feature>
<feature type="repeat" description="WD" evidence="3">
    <location>
        <begin position="742"/>
        <end position="783"/>
    </location>
</feature>
<feature type="repeat" description="WD" evidence="3">
    <location>
        <begin position="1171"/>
        <end position="1206"/>
    </location>
</feature>
<evidence type="ECO:0000256" key="3">
    <source>
        <dbReference type="PROSITE-ProRule" id="PRU00221"/>
    </source>
</evidence>
<dbReference type="InterPro" id="IPR027417">
    <property type="entry name" value="P-loop_NTPase"/>
</dbReference>
<reference evidence="7" key="2">
    <citation type="submission" date="2015-01" db="EMBL/GenBank/DDBJ databases">
        <title>Evolutionary Origins and Diversification of the Mycorrhizal Mutualists.</title>
        <authorList>
            <consortium name="DOE Joint Genome Institute"/>
            <consortium name="Mycorrhizal Genomics Consortium"/>
            <person name="Kohler A."/>
            <person name="Kuo A."/>
            <person name="Nagy L.G."/>
            <person name="Floudas D."/>
            <person name="Copeland A."/>
            <person name="Barry K.W."/>
            <person name="Cichocki N."/>
            <person name="Veneault-Fourrey C."/>
            <person name="LaButti K."/>
            <person name="Lindquist E.A."/>
            <person name="Lipzen A."/>
            <person name="Lundell T."/>
            <person name="Morin E."/>
            <person name="Murat C."/>
            <person name="Riley R."/>
            <person name="Ohm R."/>
            <person name="Sun H."/>
            <person name="Tunlid A."/>
            <person name="Henrissat B."/>
            <person name="Grigoriev I.V."/>
            <person name="Hibbett D.S."/>
            <person name="Martin F."/>
        </authorList>
    </citation>
    <scope>NUCLEOTIDE SEQUENCE [LARGE SCALE GENOMIC DNA]</scope>
    <source>
        <strain evidence="7">F 1598</strain>
    </source>
</reference>
<dbReference type="InterPro" id="IPR055442">
    <property type="entry name" value="Beta-prop_EML-like_2nd"/>
</dbReference>
<protein>
    <submittedName>
        <fullName evidence="6">Uncharacterized protein</fullName>
    </submittedName>
</protein>
<proteinExistence type="predicted"/>
<dbReference type="InterPro" id="IPR056884">
    <property type="entry name" value="NPHP3-like_N"/>
</dbReference>
<dbReference type="InterPro" id="IPR036322">
    <property type="entry name" value="WD40_repeat_dom_sf"/>
</dbReference>
<feature type="repeat" description="WD" evidence="3">
    <location>
        <begin position="1000"/>
        <end position="1041"/>
    </location>
</feature>
<dbReference type="Pfam" id="PF23414">
    <property type="entry name" value="Beta-prop_EML_2"/>
    <property type="match status" value="1"/>
</dbReference>
<dbReference type="Gene3D" id="2.130.10.10">
    <property type="entry name" value="YVTN repeat-like/Quinoprotein amine dehydrogenase"/>
    <property type="match status" value="5"/>
</dbReference>
<feature type="repeat" description="WD" evidence="3">
    <location>
        <begin position="1043"/>
        <end position="1084"/>
    </location>
</feature>
<reference evidence="6 7" key="1">
    <citation type="submission" date="2014-04" db="EMBL/GenBank/DDBJ databases">
        <authorList>
            <consortium name="DOE Joint Genome Institute"/>
            <person name="Kuo A."/>
            <person name="Tarkka M."/>
            <person name="Buscot F."/>
            <person name="Kohler A."/>
            <person name="Nagy L.G."/>
            <person name="Floudas D."/>
            <person name="Copeland A."/>
            <person name="Barry K.W."/>
            <person name="Cichocki N."/>
            <person name="Veneault-Fourrey C."/>
            <person name="LaButti K."/>
            <person name="Lindquist E.A."/>
            <person name="Lipzen A."/>
            <person name="Lundell T."/>
            <person name="Morin E."/>
            <person name="Murat C."/>
            <person name="Sun H."/>
            <person name="Tunlid A."/>
            <person name="Henrissat B."/>
            <person name="Grigoriev I.V."/>
            <person name="Hibbett D.S."/>
            <person name="Martin F."/>
            <person name="Nordberg H.P."/>
            <person name="Cantor M.N."/>
            <person name="Hua S.X."/>
        </authorList>
    </citation>
    <scope>NUCLEOTIDE SEQUENCE [LARGE SCALE GENOMIC DNA]</scope>
    <source>
        <strain evidence="6 7">F 1598</strain>
    </source>
</reference>
<evidence type="ECO:0000313" key="7">
    <source>
        <dbReference type="Proteomes" id="UP000054166"/>
    </source>
</evidence>
<organism evidence="6 7">
    <name type="scientific">Piloderma croceum (strain F 1598)</name>
    <dbReference type="NCBI Taxonomy" id="765440"/>
    <lineage>
        <taxon>Eukaryota</taxon>
        <taxon>Fungi</taxon>
        <taxon>Dikarya</taxon>
        <taxon>Basidiomycota</taxon>
        <taxon>Agaricomycotina</taxon>
        <taxon>Agaricomycetes</taxon>
        <taxon>Agaricomycetidae</taxon>
        <taxon>Atheliales</taxon>
        <taxon>Atheliaceae</taxon>
        <taxon>Piloderma</taxon>
    </lineage>
</organism>
<feature type="domain" description="EML-like second beta-propeller" evidence="4">
    <location>
        <begin position="1010"/>
        <end position="1167"/>
    </location>
</feature>
<dbReference type="InterPro" id="IPR001680">
    <property type="entry name" value="WD40_rpt"/>
</dbReference>
<dbReference type="PANTHER" id="PTHR19848:SF8">
    <property type="entry name" value="F-BOX AND WD REPEAT DOMAIN CONTAINING 7"/>
    <property type="match status" value="1"/>
</dbReference>
<dbReference type="SMART" id="SM00320">
    <property type="entry name" value="WD40"/>
    <property type="match status" value="14"/>
</dbReference>
<dbReference type="EMBL" id="KN833052">
    <property type="protein sequence ID" value="KIM74988.1"/>
    <property type="molecule type" value="Genomic_DNA"/>
</dbReference>
<evidence type="ECO:0000256" key="1">
    <source>
        <dbReference type="ARBA" id="ARBA00022574"/>
    </source>
</evidence>
<dbReference type="CDD" id="cd00200">
    <property type="entry name" value="WD40"/>
    <property type="match status" value="2"/>
</dbReference>
<dbReference type="PROSITE" id="PS50294">
    <property type="entry name" value="WD_REPEATS_REGION"/>
    <property type="match status" value="13"/>
</dbReference>
<dbReference type="InterPro" id="IPR020472">
    <property type="entry name" value="WD40_PAC1"/>
</dbReference>
<keyword evidence="7" id="KW-1185">Reference proteome</keyword>
<dbReference type="SUPFAM" id="SSF50978">
    <property type="entry name" value="WD40 repeat-like"/>
    <property type="match status" value="2"/>
</dbReference>
<dbReference type="STRING" id="765440.A0A0C3AM55"/>
<dbReference type="InterPro" id="IPR015943">
    <property type="entry name" value="WD40/YVTN_repeat-like_dom_sf"/>
</dbReference>
<feature type="repeat" description="WD" evidence="3">
    <location>
        <begin position="915"/>
        <end position="955"/>
    </location>
</feature>
<dbReference type="PROSITE" id="PS00678">
    <property type="entry name" value="WD_REPEATS_1"/>
    <property type="match status" value="12"/>
</dbReference>
<accession>A0A0C3AM55</accession>
<dbReference type="Proteomes" id="UP000054166">
    <property type="component" value="Unassembled WGS sequence"/>
</dbReference>
<dbReference type="Gene3D" id="3.40.50.300">
    <property type="entry name" value="P-loop containing nucleotide triphosphate hydrolases"/>
    <property type="match status" value="1"/>
</dbReference>
<feature type="repeat" description="WD" evidence="3">
    <location>
        <begin position="957"/>
        <end position="998"/>
    </location>
</feature>
<feature type="repeat" description="WD" evidence="3">
    <location>
        <begin position="829"/>
        <end position="870"/>
    </location>
</feature>
<evidence type="ECO:0000259" key="4">
    <source>
        <dbReference type="Pfam" id="PF23414"/>
    </source>
</evidence>
<keyword evidence="1 3" id="KW-0853">WD repeat</keyword>
<gene>
    <name evidence="6" type="ORF">PILCRDRAFT_79445</name>
</gene>
<dbReference type="SUPFAM" id="SSF52540">
    <property type="entry name" value="P-loop containing nucleoside triphosphate hydrolases"/>
    <property type="match status" value="1"/>
</dbReference>
<dbReference type="InterPro" id="IPR019775">
    <property type="entry name" value="WD40_repeat_CS"/>
</dbReference>
<evidence type="ECO:0000259" key="5">
    <source>
        <dbReference type="Pfam" id="PF24883"/>
    </source>
</evidence>
<dbReference type="Pfam" id="PF00400">
    <property type="entry name" value="WD40"/>
    <property type="match status" value="10"/>
</dbReference>
<feature type="repeat" description="WD" evidence="3">
    <location>
        <begin position="699"/>
        <end position="740"/>
    </location>
</feature>
<sequence>MPISSYESTYIDARNSTIIHAGRDHITYANQTAEAKEILGRLKPVERGYYYVPPCMKGTREEIFEEINQWLIDIDAPNILWLSGSPGAGKSTIASSLVSKLTERCQLGSHFFFKRGDVALSDPASVWRTVASDLAQFDLSFANNLVQVLEAQKVNPGIADITLHFRYLIAEPLMKSYDPSSHTIPVIVIDALDECDGGSQTTQRRAFMDTLTEWSRLPKIFKIITTGRNEHIPGSFCAVCKQLTLPTGDDVSVSANRDIFCFFEAHFAELGGSLFPEWPGKHVLDALTARAAGLFIWAETAMKVILQGLPTEQLDLVLAGDLGEEDNITKLYRQILESSFGGVKGHTLDVFRLVMSTIILAKGALCIDDLCQIVLQPKSSVAFILNKLSSVISIRGTDQHLHITHLSFTEFLCSKQCPQKFYIDCGRESHTFVTACFQIMKAGLKFNICDLATSHLLNDSVTNLPQQIAAKISRPLLYSCSFWGSHLTDATIDLAGHAALLNMVKDFLHVQLLFWLEVMSLTKKLSLANITLLSVANWLQVFDTDLAAFAEDCNRFIVTFDIPITESAPHIYLSALPFAPPESLISKQYLKQFKNRLIVSGGEQEWPACTKIFRGHYDGVTSVAFSPNGGQVVSGSFDKTICVWDVETGQTVVGPLKGHADSVESVAFSPDGKQVVSGSHDHTVCVWSITSGQMIMSPFEGHTDCVKSVAFSPNGKWVVSGSADCTVRVWDIKTGQTIAGPFEGHADYISSVAFSLDSKWVVSGSYDCTVCVWNVETGQTVAGPFKSQKFHVKSVAFMPDSKQVIVGFYNGTVCVWNVETSQTTTVNSFKGYAGYTKPVTLSPDGKWIVSVSYDHKIYVWDVESGQTITDPLEGHIASINSAAFSLNGKQLVSGANDNTIHVWDVEIRQTIAGSFDIHNNWVNSVAFLPNGKVVSVAHDCTVSIWDVETGQIIAGPFEGHTDYIESVAFSLDGKQVVSGSDDCTIRVWDVETGQMIAGPFEDHEDYVETVAFSADGKCVVSGSHDCTVRVWDVETGQTITSPLIGHTASVNSVAFSPDGKLIVSGSRDHTVRVWNIEVAQTIAGPFDGHSRVNSVSFSPDGKLVVSGSHDHKIYVWNVQTGETIAAPFEGHTSFVTSVKFSPDGKLLVSGSQDKTVRVWEVETGQTIAGPFKGHRDKVNSVSFSPDGKQVVSGSNDCTAYVWDVHSIASSFEDHTHLAKSATFPPTSMAHQNMQLLHETANIHKPVSIGGRCMIHNCTDGWVHSKWDIECGGHLFWAPIQCRAALHGAKHAISGIHTIQLNFDQFVHGTSWSQCYFS</sequence>
<dbReference type="OrthoDB" id="538223at2759"/>
<feature type="repeat" description="WD" evidence="3">
    <location>
        <begin position="656"/>
        <end position="697"/>
    </location>
</feature>
<feature type="repeat" description="WD" evidence="3">
    <location>
        <begin position="1128"/>
        <end position="1169"/>
    </location>
</feature>
<dbReference type="PRINTS" id="PR00320">
    <property type="entry name" value="GPROTEINBRPT"/>
</dbReference>
<feature type="repeat" description="WD" evidence="3">
    <location>
        <begin position="613"/>
        <end position="654"/>
    </location>
</feature>
<keyword evidence="2" id="KW-0677">Repeat</keyword>
<dbReference type="HOGENOM" id="CLU_000288_6_3_1"/>
<dbReference type="PROSITE" id="PS50082">
    <property type="entry name" value="WD_REPEATS_2"/>
    <property type="match status" value="14"/>
</dbReference>
<evidence type="ECO:0000313" key="6">
    <source>
        <dbReference type="EMBL" id="KIM74988.1"/>
    </source>
</evidence>
<dbReference type="InParanoid" id="A0A0C3AM55"/>
<feature type="repeat" description="WD" evidence="3">
    <location>
        <begin position="872"/>
        <end position="913"/>
    </location>
</feature>
<evidence type="ECO:0000256" key="2">
    <source>
        <dbReference type="ARBA" id="ARBA00022737"/>
    </source>
</evidence>
<name>A0A0C3AM55_PILCF</name>
<dbReference type="PANTHER" id="PTHR19848">
    <property type="entry name" value="WD40 REPEAT PROTEIN"/>
    <property type="match status" value="1"/>
</dbReference>
<feature type="repeat" description="WD" evidence="3">
    <location>
        <begin position="785"/>
        <end position="826"/>
    </location>
</feature>